<protein>
    <recommendedName>
        <fullName evidence="3">PepSY domain-containing protein</fullName>
    </recommendedName>
</protein>
<evidence type="ECO:0000313" key="4">
    <source>
        <dbReference type="EMBL" id="GAA4745331.1"/>
    </source>
</evidence>
<name>A0ABP8Z372_9MICO</name>
<gene>
    <name evidence="4" type="ORF">GCM10025783_16280</name>
</gene>
<dbReference type="EMBL" id="BAABLP010000003">
    <property type="protein sequence ID" value="GAA4745331.1"/>
    <property type="molecule type" value="Genomic_DNA"/>
</dbReference>
<feature type="signal peptide" evidence="2">
    <location>
        <begin position="1"/>
        <end position="25"/>
    </location>
</feature>
<feature type="domain" description="PepSY" evidence="3">
    <location>
        <begin position="137"/>
        <end position="183"/>
    </location>
</feature>
<dbReference type="Gene3D" id="3.30.505.20">
    <property type="match status" value="1"/>
</dbReference>
<sequence>MRRPTRILTLAGAVPLTLLALTACTQPIALPAIPTATATSTPTPTPTSGPDVATIATLAQRQAGRGTVVSVEDEADGTEWDVLVVLEDGTEQELHLAADGTVLAGPSDDPTDPNEESRNRAQVAAAAVGLAGAHRRMLAAVPGGRVTAIELDEYQQAVVWRGDVLVKGVRHDVRIDAVTGAVVLNAADAPPTPATGS</sequence>
<feature type="chain" id="PRO_5047241822" description="PepSY domain-containing protein" evidence="2">
    <location>
        <begin position="26"/>
        <end position="197"/>
    </location>
</feature>
<accession>A0ABP8Z372</accession>
<reference evidence="5" key="1">
    <citation type="journal article" date="2019" name="Int. J. Syst. Evol. Microbiol.">
        <title>The Global Catalogue of Microorganisms (GCM) 10K type strain sequencing project: providing services to taxonomists for standard genome sequencing and annotation.</title>
        <authorList>
            <consortium name="The Broad Institute Genomics Platform"/>
            <consortium name="The Broad Institute Genome Sequencing Center for Infectious Disease"/>
            <person name="Wu L."/>
            <person name="Ma J."/>
        </authorList>
    </citation>
    <scope>NUCLEOTIDE SEQUENCE [LARGE SCALE GENOMIC DNA]</scope>
    <source>
        <strain evidence="5">JCM 19015</strain>
    </source>
</reference>
<keyword evidence="2" id="KW-0732">Signal</keyword>
<evidence type="ECO:0000313" key="5">
    <source>
        <dbReference type="Proteomes" id="UP001500121"/>
    </source>
</evidence>
<evidence type="ECO:0000256" key="1">
    <source>
        <dbReference type="SAM" id="MobiDB-lite"/>
    </source>
</evidence>
<comment type="caution">
    <text evidence="4">The sequence shown here is derived from an EMBL/GenBank/DDBJ whole genome shotgun (WGS) entry which is preliminary data.</text>
</comment>
<dbReference type="PROSITE" id="PS51257">
    <property type="entry name" value="PROKAR_LIPOPROTEIN"/>
    <property type="match status" value="1"/>
</dbReference>
<evidence type="ECO:0000256" key="2">
    <source>
        <dbReference type="SAM" id="SignalP"/>
    </source>
</evidence>
<dbReference type="Gene3D" id="3.10.450.40">
    <property type="match status" value="1"/>
</dbReference>
<evidence type="ECO:0000259" key="3">
    <source>
        <dbReference type="Pfam" id="PF03413"/>
    </source>
</evidence>
<dbReference type="Proteomes" id="UP001500121">
    <property type="component" value="Unassembled WGS sequence"/>
</dbReference>
<organism evidence="4 5">
    <name type="scientific">Amnibacterium soli</name>
    <dbReference type="NCBI Taxonomy" id="1282736"/>
    <lineage>
        <taxon>Bacteria</taxon>
        <taxon>Bacillati</taxon>
        <taxon>Actinomycetota</taxon>
        <taxon>Actinomycetes</taxon>
        <taxon>Micrococcales</taxon>
        <taxon>Microbacteriaceae</taxon>
        <taxon>Amnibacterium</taxon>
    </lineage>
</organism>
<feature type="region of interest" description="Disordered" evidence="1">
    <location>
        <begin position="99"/>
        <end position="118"/>
    </location>
</feature>
<dbReference type="RefSeq" id="WP_345480608.1">
    <property type="nucleotide sequence ID" value="NZ_BAABLP010000003.1"/>
</dbReference>
<dbReference type="Pfam" id="PF03413">
    <property type="entry name" value="PepSY"/>
    <property type="match status" value="1"/>
</dbReference>
<dbReference type="InterPro" id="IPR025711">
    <property type="entry name" value="PepSY"/>
</dbReference>
<keyword evidence="5" id="KW-1185">Reference proteome</keyword>
<proteinExistence type="predicted"/>